<dbReference type="Proteomes" id="UP000622552">
    <property type="component" value="Unassembled WGS sequence"/>
</dbReference>
<evidence type="ECO:0000313" key="2">
    <source>
        <dbReference type="Proteomes" id="UP000622552"/>
    </source>
</evidence>
<accession>A0A8J7GVV8</accession>
<name>A0A8J7GVV8_9ACTN</name>
<dbReference type="RefSeq" id="WP_197005221.1">
    <property type="nucleotide sequence ID" value="NZ_BONS01000050.1"/>
</dbReference>
<keyword evidence="2" id="KW-1185">Reference proteome</keyword>
<dbReference type="InterPro" id="IPR028962">
    <property type="entry name" value="Imm10"/>
</dbReference>
<evidence type="ECO:0000313" key="1">
    <source>
        <dbReference type="EMBL" id="MBG6138466.1"/>
    </source>
</evidence>
<sequence>MDQDEERQVRYTAKSIGFEENVEDDYLDVWLAEELDGTGNSLSLQCHIHEVDESEIEMGMGAYSVSTHDGITVYGAIDRVRFEGAMITFNFKPEDAEILRLDAIVEVVLDADPEVVESVRSGLRTILTWGPAESVPDMTGI</sequence>
<dbReference type="Pfam" id="PF15588">
    <property type="entry name" value="Imm10"/>
    <property type="match status" value="1"/>
</dbReference>
<protein>
    <recommendedName>
        <fullName evidence="3">Immunity protein 10 of polymorphic toxin system</fullName>
    </recommendedName>
</protein>
<organism evidence="1 2">
    <name type="scientific">Longispora fulva</name>
    <dbReference type="NCBI Taxonomy" id="619741"/>
    <lineage>
        <taxon>Bacteria</taxon>
        <taxon>Bacillati</taxon>
        <taxon>Actinomycetota</taxon>
        <taxon>Actinomycetes</taxon>
        <taxon>Micromonosporales</taxon>
        <taxon>Micromonosporaceae</taxon>
        <taxon>Longispora</taxon>
    </lineage>
</organism>
<gene>
    <name evidence="1" type="ORF">IW245_004660</name>
</gene>
<dbReference type="AlphaFoldDB" id="A0A8J7GVV8"/>
<comment type="caution">
    <text evidence="1">The sequence shown here is derived from an EMBL/GenBank/DDBJ whole genome shotgun (WGS) entry which is preliminary data.</text>
</comment>
<dbReference type="EMBL" id="JADOUF010000001">
    <property type="protein sequence ID" value="MBG6138466.1"/>
    <property type="molecule type" value="Genomic_DNA"/>
</dbReference>
<reference evidence="1" key="1">
    <citation type="submission" date="2020-11" db="EMBL/GenBank/DDBJ databases">
        <title>Sequencing the genomes of 1000 actinobacteria strains.</title>
        <authorList>
            <person name="Klenk H.-P."/>
        </authorList>
    </citation>
    <scope>NUCLEOTIDE SEQUENCE</scope>
    <source>
        <strain evidence="1">DSM 45356</strain>
    </source>
</reference>
<evidence type="ECO:0008006" key="3">
    <source>
        <dbReference type="Google" id="ProtNLM"/>
    </source>
</evidence>
<proteinExistence type="predicted"/>